<feature type="transmembrane region" description="Helical" evidence="1">
    <location>
        <begin position="292"/>
        <end position="317"/>
    </location>
</feature>
<proteinExistence type="predicted"/>
<sequence>MLTDSCPRPHARNIVPIPLPEPPPLASPRECDPEVSCIIPAFNESGNITKAIEAVALELQRLGRHFEIIVVDDGSTDGCGAEAASMIDEFPVRVLRLSRNFGKENAMTAGLERAKGQAVIVIDADMQEPVSYLEVFLRQWDAGYEMVYGVRADRDDESALKRLGSHLFYQLLNRHAAVRIPAHVRDFRLMDRRVVDALLSLPERDRFMKGLYSWVGFRSLPVPVKIEPRHLGKSKFNYRRLASLALSGLTSFSDWPLRMWTGVGLAISAVAMFYAGWIALRTLLFGADVPGWATLVVAVFFLGGIQIFSIGVLGEYLGKIFVEVKGRPSHIVAEEIQGSAIGVRS</sequence>
<dbReference type="Gene3D" id="3.90.550.10">
    <property type="entry name" value="Spore Coat Polysaccharide Biosynthesis Protein SpsA, Chain A"/>
    <property type="match status" value="1"/>
</dbReference>
<dbReference type="PANTHER" id="PTHR48090">
    <property type="entry name" value="UNDECAPRENYL-PHOSPHATE 4-DEOXY-4-FORMAMIDO-L-ARABINOSE TRANSFERASE-RELATED"/>
    <property type="match status" value="1"/>
</dbReference>
<keyword evidence="1" id="KW-0472">Membrane</keyword>
<organism evidence="3 4">
    <name type="scientific">Haloferula luteola</name>
    <dbReference type="NCBI Taxonomy" id="595692"/>
    <lineage>
        <taxon>Bacteria</taxon>
        <taxon>Pseudomonadati</taxon>
        <taxon>Verrucomicrobiota</taxon>
        <taxon>Verrucomicrobiia</taxon>
        <taxon>Verrucomicrobiales</taxon>
        <taxon>Verrucomicrobiaceae</taxon>
        <taxon>Haloferula</taxon>
    </lineage>
</organism>
<feature type="transmembrane region" description="Helical" evidence="1">
    <location>
        <begin position="259"/>
        <end position="280"/>
    </location>
</feature>
<dbReference type="AlphaFoldDB" id="A0A840V9Z3"/>
<protein>
    <submittedName>
        <fullName evidence="3">Glycosyltransferase involved in cell wall biosynthesis</fullName>
    </submittedName>
</protein>
<feature type="domain" description="Glycosyltransferase 2-like" evidence="2">
    <location>
        <begin position="36"/>
        <end position="198"/>
    </location>
</feature>
<dbReference type="GO" id="GO:0016740">
    <property type="term" value="F:transferase activity"/>
    <property type="evidence" value="ECO:0007669"/>
    <property type="project" value="UniProtKB-KW"/>
</dbReference>
<dbReference type="EMBL" id="JACHFD010000004">
    <property type="protein sequence ID" value="MBB5350770.1"/>
    <property type="molecule type" value="Genomic_DNA"/>
</dbReference>
<evidence type="ECO:0000256" key="1">
    <source>
        <dbReference type="SAM" id="Phobius"/>
    </source>
</evidence>
<dbReference type="PANTHER" id="PTHR48090:SF8">
    <property type="entry name" value="GLYCOSYLTRANSFERASE CSBB-RELATED"/>
    <property type="match status" value="1"/>
</dbReference>
<keyword evidence="4" id="KW-1185">Reference proteome</keyword>
<dbReference type="RefSeq" id="WP_221285018.1">
    <property type="nucleotide sequence ID" value="NZ_JACHFD010000004.1"/>
</dbReference>
<dbReference type="InterPro" id="IPR029044">
    <property type="entry name" value="Nucleotide-diphossugar_trans"/>
</dbReference>
<keyword evidence="3" id="KW-0808">Transferase</keyword>
<dbReference type="Proteomes" id="UP000557717">
    <property type="component" value="Unassembled WGS sequence"/>
</dbReference>
<dbReference type="Pfam" id="PF00535">
    <property type="entry name" value="Glycos_transf_2"/>
    <property type="match status" value="1"/>
</dbReference>
<keyword evidence="1" id="KW-1133">Transmembrane helix</keyword>
<keyword evidence="1" id="KW-0812">Transmembrane</keyword>
<evidence type="ECO:0000259" key="2">
    <source>
        <dbReference type="Pfam" id="PF00535"/>
    </source>
</evidence>
<gene>
    <name evidence="3" type="ORF">HNR46_001004</name>
</gene>
<dbReference type="CDD" id="cd04187">
    <property type="entry name" value="DPM1_like_bac"/>
    <property type="match status" value="1"/>
</dbReference>
<accession>A0A840V9Z3</accession>
<dbReference type="InterPro" id="IPR001173">
    <property type="entry name" value="Glyco_trans_2-like"/>
</dbReference>
<evidence type="ECO:0000313" key="4">
    <source>
        <dbReference type="Proteomes" id="UP000557717"/>
    </source>
</evidence>
<dbReference type="GO" id="GO:0005886">
    <property type="term" value="C:plasma membrane"/>
    <property type="evidence" value="ECO:0007669"/>
    <property type="project" value="TreeGrafter"/>
</dbReference>
<reference evidence="3 4" key="1">
    <citation type="submission" date="2020-08" db="EMBL/GenBank/DDBJ databases">
        <title>Genomic Encyclopedia of Type Strains, Phase IV (KMG-IV): sequencing the most valuable type-strain genomes for metagenomic binning, comparative biology and taxonomic classification.</title>
        <authorList>
            <person name="Goeker M."/>
        </authorList>
    </citation>
    <scope>NUCLEOTIDE SEQUENCE [LARGE SCALE GENOMIC DNA]</scope>
    <source>
        <strain evidence="3 4">YC6886</strain>
    </source>
</reference>
<name>A0A840V9Z3_9BACT</name>
<dbReference type="InterPro" id="IPR050256">
    <property type="entry name" value="Glycosyltransferase_2"/>
</dbReference>
<comment type="caution">
    <text evidence="3">The sequence shown here is derived from an EMBL/GenBank/DDBJ whole genome shotgun (WGS) entry which is preliminary data.</text>
</comment>
<evidence type="ECO:0000313" key="3">
    <source>
        <dbReference type="EMBL" id="MBB5350770.1"/>
    </source>
</evidence>
<dbReference type="SUPFAM" id="SSF53448">
    <property type="entry name" value="Nucleotide-diphospho-sugar transferases"/>
    <property type="match status" value="1"/>
</dbReference>